<organism evidence="3 4">
    <name type="scientific">Cadophora malorum</name>
    <dbReference type="NCBI Taxonomy" id="108018"/>
    <lineage>
        <taxon>Eukaryota</taxon>
        <taxon>Fungi</taxon>
        <taxon>Dikarya</taxon>
        <taxon>Ascomycota</taxon>
        <taxon>Pezizomycotina</taxon>
        <taxon>Leotiomycetes</taxon>
        <taxon>Helotiales</taxon>
        <taxon>Ploettnerulaceae</taxon>
        <taxon>Cadophora</taxon>
    </lineage>
</organism>
<feature type="compositionally biased region" description="Polar residues" evidence="1">
    <location>
        <begin position="128"/>
        <end position="139"/>
    </location>
</feature>
<feature type="signal peptide" evidence="2">
    <location>
        <begin position="1"/>
        <end position="18"/>
    </location>
</feature>
<dbReference type="Proteomes" id="UP000664132">
    <property type="component" value="Unassembled WGS sequence"/>
</dbReference>
<accession>A0A8H7TLL9</accession>
<feature type="compositionally biased region" description="Low complexity" evidence="1">
    <location>
        <begin position="107"/>
        <end position="127"/>
    </location>
</feature>
<feature type="region of interest" description="Disordered" evidence="1">
    <location>
        <begin position="107"/>
        <end position="139"/>
    </location>
</feature>
<dbReference type="AlphaFoldDB" id="A0A8H7TLL9"/>
<evidence type="ECO:0008006" key="5">
    <source>
        <dbReference type="Google" id="ProtNLM"/>
    </source>
</evidence>
<proteinExistence type="predicted"/>
<evidence type="ECO:0000313" key="3">
    <source>
        <dbReference type="EMBL" id="KAG4421013.1"/>
    </source>
</evidence>
<evidence type="ECO:0000313" key="4">
    <source>
        <dbReference type="Proteomes" id="UP000664132"/>
    </source>
</evidence>
<dbReference type="OrthoDB" id="4843554at2759"/>
<reference evidence="3" key="1">
    <citation type="submission" date="2021-02" db="EMBL/GenBank/DDBJ databases">
        <title>Genome sequence Cadophora malorum strain M34.</title>
        <authorList>
            <person name="Stefanovic E."/>
            <person name="Vu D."/>
            <person name="Scully C."/>
            <person name="Dijksterhuis J."/>
            <person name="Roader J."/>
            <person name="Houbraken J."/>
        </authorList>
    </citation>
    <scope>NUCLEOTIDE SEQUENCE</scope>
    <source>
        <strain evidence="3">M34</strain>
    </source>
</reference>
<name>A0A8H7TLL9_9HELO</name>
<dbReference type="EMBL" id="JAFJYH010000073">
    <property type="protein sequence ID" value="KAG4421013.1"/>
    <property type="molecule type" value="Genomic_DNA"/>
</dbReference>
<sequence length="206" mass="20604">MQLIQVSLLALLSSYVAAQDIDNNDVPTQCRSVCANIVTLTQNCDRQNDDNDSGYISCVCNSTNAATEIPACEACVANFDRNDGADNDVNDLVRSCSFSRTTYMSMTGTPTGSTSGGPTAAGSSQTTLTGSETSPAVTGSASSAINSLSSVLSTATNSEQVASASSSIASLTSAAANPTDTSAASANSVKAAGVFGAVVLGMIGLA</sequence>
<keyword evidence="4" id="KW-1185">Reference proteome</keyword>
<protein>
    <recommendedName>
        <fullName evidence="5">GPI anchored protein</fullName>
    </recommendedName>
</protein>
<feature type="chain" id="PRO_5034743214" description="GPI anchored protein" evidence="2">
    <location>
        <begin position="19"/>
        <end position="206"/>
    </location>
</feature>
<keyword evidence="2" id="KW-0732">Signal</keyword>
<evidence type="ECO:0000256" key="1">
    <source>
        <dbReference type="SAM" id="MobiDB-lite"/>
    </source>
</evidence>
<comment type="caution">
    <text evidence="3">The sequence shown here is derived from an EMBL/GenBank/DDBJ whole genome shotgun (WGS) entry which is preliminary data.</text>
</comment>
<evidence type="ECO:0000256" key="2">
    <source>
        <dbReference type="SAM" id="SignalP"/>
    </source>
</evidence>
<gene>
    <name evidence="3" type="ORF">IFR04_005882</name>
</gene>